<reference evidence="6" key="1">
    <citation type="journal article" date="2019" name="Int. J. Syst. Evol. Microbiol.">
        <title>The Global Catalogue of Microorganisms (GCM) 10K type strain sequencing project: providing services to taxonomists for standard genome sequencing and annotation.</title>
        <authorList>
            <consortium name="The Broad Institute Genomics Platform"/>
            <consortium name="The Broad Institute Genome Sequencing Center for Infectious Disease"/>
            <person name="Wu L."/>
            <person name="Ma J."/>
        </authorList>
    </citation>
    <scope>NUCLEOTIDE SEQUENCE [LARGE SCALE GENOMIC DNA]</scope>
    <source>
        <strain evidence="6">KCTC 42424</strain>
    </source>
</reference>
<protein>
    <submittedName>
        <fullName evidence="5">Leucine-rich repeat domain-containing protein</fullName>
    </submittedName>
</protein>
<dbReference type="EMBL" id="JBHRYB010000001">
    <property type="protein sequence ID" value="MFC3678964.1"/>
    <property type="molecule type" value="Genomic_DNA"/>
</dbReference>
<proteinExistence type="predicted"/>
<dbReference type="Pfam" id="PF12799">
    <property type="entry name" value="LRR_4"/>
    <property type="match status" value="2"/>
</dbReference>
<name>A0ABV7VP33_9GAMM</name>
<dbReference type="InterPro" id="IPR003591">
    <property type="entry name" value="Leu-rich_rpt_typical-subtyp"/>
</dbReference>
<feature type="compositionally biased region" description="Polar residues" evidence="3">
    <location>
        <begin position="26"/>
        <end position="47"/>
    </location>
</feature>
<feature type="chain" id="PRO_5045928467" evidence="4">
    <location>
        <begin position="21"/>
        <end position="210"/>
    </location>
</feature>
<dbReference type="SMART" id="SM00365">
    <property type="entry name" value="LRR_SD22"/>
    <property type="match status" value="4"/>
</dbReference>
<accession>A0ABV7VP33</accession>
<dbReference type="PANTHER" id="PTHR46652:SF3">
    <property type="entry name" value="LEUCINE-RICH REPEAT-CONTAINING PROTEIN 9"/>
    <property type="match status" value="1"/>
</dbReference>
<dbReference type="Proteomes" id="UP001595722">
    <property type="component" value="Unassembled WGS sequence"/>
</dbReference>
<dbReference type="InterPro" id="IPR032675">
    <property type="entry name" value="LRR_dom_sf"/>
</dbReference>
<gene>
    <name evidence="5" type="ORF">ACFOMG_02400</name>
</gene>
<keyword evidence="2" id="KW-0677">Repeat</keyword>
<dbReference type="PROSITE" id="PS51450">
    <property type="entry name" value="LRR"/>
    <property type="match status" value="4"/>
</dbReference>
<dbReference type="SMART" id="SM00369">
    <property type="entry name" value="LRR_TYP"/>
    <property type="match status" value="3"/>
</dbReference>
<dbReference type="RefSeq" id="WP_376864542.1">
    <property type="nucleotide sequence ID" value="NZ_JBHRYB010000001.1"/>
</dbReference>
<organism evidence="5 6">
    <name type="scientific">Bacterioplanoides pacificum</name>
    <dbReference type="NCBI Taxonomy" id="1171596"/>
    <lineage>
        <taxon>Bacteria</taxon>
        <taxon>Pseudomonadati</taxon>
        <taxon>Pseudomonadota</taxon>
        <taxon>Gammaproteobacteria</taxon>
        <taxon>Oceanospirillales</taxon>
        <taxon>Oceanospirillaceae</taxon>
        <taxon>Bacterioplanoides</taxon>
    </lineage>
</organism>
<sequence length="210" mass="22588">MQSSIVNGGLMLLASLLLTACGGTSESGQSQTNKPTPDSATPATPGNTAAVNLKQIQDPALQQCVADTGVQYTEQLQILECTDAGISDLSGLQQFHQLAVLNLTNNQIHDLEPLAHLQQLRSLSLAHNQLQHLDALTSLSNLHELGVAYNQLENLDGVQTLKKLQKLYTDNNHITSLEPLANTQLLHLVAHNNPAPLPNSLPSSLQSFRI</sequence>
<keyword evidence="4" id="KW-0732">Signal</keyword>
<keyword evidence="1" id="KW-0433">Leucine-rich repeat</keyword>
<dbReference type="PANTHER" id="PTHR46652">
    <property type="entry name" value="LEUCINE-RICH REPEAT AND IQ DOMAIN-CONTAINING PROTEIN 1-RELATED"/>
    <property type="match status" value="1"/>
</dbReference>
<dbReference type="InterPro" id="IPR001611">
    <property type="entry name" value="Leu-rich_rpt"/>
</dbReference>
<dbReference type="InterPro" id="IPR025875">
    <property type="entry name" value="Leu-rich_rpt_4"/>
</dbReference>
<evidence type="ECO:0000256" key="4">
    <source>
        <dbReference type="SAM" id="SignalP"/>
    </source>
</evidence>
<evidence type="ECO:0000256" key="1">
    <source>
        <dbReference type="ARBA" id="ARBA00022614"/>
    </source>
</evidence>
<feature type="signal peptide" evidence="4">
    <location>
        <begin position="1"/>
        <end position="20"/>
    </location>
</feature>
<keyword evidence="6" id="KW-1185">Reference proteome</keyword>
<comment type="caution">
    <text evidence="5">The sequence shown here is derived from an EMBL/GenBank/DDBJ whole genome shotgun (WGS) entry which is preliminary data.</text>
</comment>
<dbReference type="InterPro" id="IPR050836">
    <property type="entry name" value="SDS22/Internalin_LRR"/>
</dbReference>
<dbReference type="SUPFAM" id="SSF52075">
    <property type="entry name" value="Outer arm dynein light chain 1"/>
    <property type="match status" value="1"/>
</dbReference>
<evidence type="ECO:0000313" key="6">
    <source>
        <dbReference type="Proteomes" id="UP001595722"/>
    </source>
</evidence>
<evidence type="ECO:0000256" key="3">
    <source>
        <dbReference type="SAM" id="MobiDB-lite"/>
    </source>
</evidence>
<evidence type="ECO:0000256" key="2">
    <source>
        <dbReference type="ARBA" id="ARBA00022737"/>
    </source>
</evidence>
<evidence type="ECO:0000313" key="5">
    <source>
        <dbReference type="EMBL" id="MFC3678964.1"/>
    </source>
</evidence>
<feature type="region of interest" description="Disordered" evidence="3">
    <location>
        <begin position="24"/>
        <end position="47"/>
    </location>
</feature>
<dbReference type="Gene3D" id="3.80.10.10">
    <property type="entry name" value="Ribonuclease Inhibitor"/>
    <property type="match status" value="1"/>
</dbReference>